<proteinExistence type="predicted"/>
<feature type="transmembrane region" description="Helical" evidence="1">
    <location>
        <begin position="153"/>
        <end position="174"/>
    </location>
</feature>
<comment type="caution">
    <text evidence="2">The sequence shown here is derived from an EMBL/GenBank/DDBJ whole genome shotgun (WGS) entry which is preliminary data.</text>
</comment>
<accession>A0ABX1IWD1</accession>
<keyword evidence="1" id="KW-0812">Transmembrane</keyword>
<evidence type="ECO:0000313" key="2">
    <source>
        <dbReference type="EMBL" id="NKQ51798.1"/>
    </source>
</evidence>
<evidence type="ECO:0000256" key="1">
    <source>
        <dbReference type="SAM" id="Phobius"/>
    </source>
</evidence>
<gene>
    <name evidence="2" type="ORF">HFP15_02760</name>
</gene>
<dbReference type="PANTHER" id="PTHR42305:SF1">
    <property type="entry name" value="MEMBRANE PROTEIN RV1733C-RELATED"/>
    <property type="match status" value="1"/>
</dbReference>
<keyword evidence="1" id="KW-1133">Transmembrane helix</keyword>
<dbReference type="PANTHER" id="PTHR42305">
    <property type="entry name" value="MEMBRANE PROTEIN RV1733C-RELATED"/>
    <property type="match status" value="1"/>
</dbReference>
<protein>
    <recommendedName>
        <fullName evidence="4">Transmembrane protein</fullName>
    </recommendedName>
</protein>
<organism evidence="2 3">
    <name type="scientific">Amycolatopsis acididurans</name>
    <dbReference type="NCBI Taxonomy" id="2724524"/>
    <lineage>
        <taxon>Bacteria</taxon>
        <taxon>Bacillati</taxon>
        <taxon>Actinomycetota</taxon>
        <taxon>Actinomycetes</taxon>
        <taxon>Pseudonocardiales</taxon>
        <taxon>Pseudonocardiaceae</taxon>
        <taxon>Amycolatopsis</taxon>
    </lineage>
</organism>
<dbReference type="RefSeq" id="WP_168510969.1">
    <property type="nucleotide sequence ID" value="NZ_JAAXLS010000001.1"/>
</dbReference>
<feature type="transmembrane region" description="Helical" evidence="1">
    <location>
        <begin position="28"/>
        <end position="50"/>
    </location>
</feature>
<keyword evidence="3" id="KW-1185">Reference proteome</keyword>
<evidence type="ECO:0000313" key="3">
    <source>
        <dbReference type="Proteomes" id="UP000715441"/>
    </source>
</evidence>
<keyword evidence="1" id="KW-0472">Membrane</keyword>
<evidence type="ECO:0008006" key="4">
    <source>
        <dbReference type="Google" id="ProtNLM"/>
    </source>
</evidence>
<name>A0ABX1IWD1_9PSEU</name>
<sequence length="196" mass="20951">MNLRAKWLVRQVRWLVSWRNPLATKWDLLDVTAIVVAALLALLAVPAALWGGEQAYQAASAAAVREQAARTPAMAVLLTAAPGTVSTRVSNTRVATEAVWQLPDGSTRTGRIDTDPGTSAGTRVPIWVDRAGVPVPAPMTARDAQGVGLGVGILLWLGCASALAALAWGLRWLVNRGRGADIDREWRDAGQNLNRF</sequence>
<dbReference type="Proteomes" id="UP000715441">
    <property type="component" value="Unassembled WGS sequence"/>
</dbReference>
<dbReference type="EMBL" id="JAAXLS010000001">
    <property type="protein sequence ID" value="NKQ51798.1"/>
    <property type="molecule type" value="Genomic_DNA"/>
</dbReference>
<dbReference type="InterPro" id="IPR039708">
    <property type="entry name" value="MT1774/Rv1733c-like"/>
</dbReference>
<reference evidence="2 3" key="1">
    <citation type="submission" date="2020-04" db="EMBL/GenBank/DDBJ databases">
        <title>Novel species.</title>
        <authorList>
            <person name="Teo W.F.A."/>
            <person name="Lipun K."/>
            <person name="Srisuk N."/>
            <person name="Duangmal K."/>
        </authorList>
    </citation>
    <scope>NUCLEOTIDE SEQUENCE [LARGE SCALE GENOMIC DNA]</scope>
    <source>
        <strain evidence="2 3">K13G38</strain>
    </source>
</reference>